<dbReference type="VEuPathDB" id="FungiDB:YALI1_D13388g"/>
<evidence type="ECO:0000313" key="2">
    <source>
        <dbReference type="EMBL" id="AOW03891.1"/>
    </source>
</evidence>
<sequence>MLATSNQPHNSHTTPRTQTTIKMSNEFKSTVMPSQEGKQSNIGGPGIQIPKDKEQVESAFGQVRNVDAKQLNEQINKEEKAAEAAAEKKN</sequence>
<dbReference type="RefSeq" id="XP_502667.3">
    <property type="nucleotide sequence ID" value="XM_502667.3"/>
</dbReference>
<proteinExistence type="predicted"/>
<name>A0A1D8NE75_YARLL</name>
<protein>
    <submittedName>
        <fullName evidence="2">Uncharacterized protein</fullName>
    </submittedName>
</protein>
<dbReference type="KEGG" id="yli:2910437"/>
<dbReference type="EMBL" id="CP017556">
    <property type="protein sequence ID" value="AOW03891.1"/>
    <property type="molecule type" value="Genomic_DNA"/>
</dbReference>
<reference evidence="2 3" key="1">
    <citation type="journal article" date="2016" name="PLoS ONE">
        <title>Sequence Assembly of Yarrowia lipolytica Strain W29/CLIB89 Shows Transposable Element Diversity.</title>
        <authorList>
            <person name="Magnan C."/>
            <person name="Yu J."/>
            <person name="Chang I."/>
            <person name="Jahn E."/>
            <person name="Kanomata Y."/>
            <person name="Wu J."/>
            <person name="Zeller M."/>
            <person name="Oakes M."/>
            <person name="Baldi P."/>
            <person name="Sandmeyer S."/>
        </authorList>
    </citation>
    <scope>NUCLEOTIDE SEQUENCE [LARGE SCALE GENOMIC DNA]</scope>
    <source>
        <strain evidence="3">CLIB89(W29)</strain>
    </source>
</reference>
<dbReference type="VEuPathDB" id="FungiDB:YALI0_D10725g"/>
<evidence type="ECO:0000256" key="1">
    <source>
        <dbReference type="SAM" id="MobiDB-lite"/>
    </source>
</evidence>
<accession>A0A1D8NE75</accession>
<dbReference type="Proteomes" id="UP000182444">
    <property type="component" value="Chromosome 1D"/>
</dbReference>
<feature type="region of interest" description="Disordered" evidence="1">
    <location>
        <begin position="1"/>
        <end position="23"/>
    </location>
</feature>
<organism evidence="2 3">
    <name type="scientific">Yarrowia lipolytica</name>
    <name type="common">Candida lipolytica</name>
    <dbReference type="NCBI Taxonomy" id="4952"/>
    <lineage>
        <taxon>Eukaryota</taxon>
        <taxon>Fungi</taxon>
        <taxon>Dikarya</taxon>
        <taxon>Ascomycota</taxon>
        <taxon>Saccharomycotina</taxon>
        <taxon>Dipodascomycetes</taxon>
        <taxon>Dipodascales</taxon>
        <taxon>Dipodascales incertae sedis</taxon>
        <taxon>Yarrowia</taxon>
    </lineage>
</organism>
<evidence type="ECO:0000313" key="3">
    <source>
        <dbReference type="Proteomes" id="UP000182444"/>
    </source>
</evidence>
<dbReference type="GeneID" id="2910437"/>
<dbReference type="AlphaFoldDB" id="A0A1D8NE75"/>
<gene>
    <name evidence="2" type="ORF">YALI1_D13388g</name>
</gene>